<dbReference type="HAMAP" id="MF_00439">
    <property type="entry name" value="Ycf3"/>
    <property type="match status" value="1"/>
</dbReference>
<dbReference type="Gene3D" id="1.25.40.10">
    <property type="entry name" value="Tetratricopeptide repeat domain"/>
    <property type="match status" value="1"/>
</dbReference>
<comment type="function">
    <text evidence="7">Seems to be required for the assembly of the photosystem I complex.</text>
</comment>
<protein>
    <recommendedName>
        <fullName evidence="7">Photosystem I assembly protein Ycf3</fullName>
    </recommendedName>
</protein>
<comment type="similarity">
    <text evidence="7">Belongs to the Ycf3 family.</text>
</comment>
<comment type="subcellular location">
    <subcellularLocation>
        <location evidence="6">Plastid membrane</location>
        <topology evidence="6">Peripheral membrane protein</topology>
    </subcellularLocation>
    <subcellularLocation>
        <location evidence="7">Plastid</location>
        <location evidence="7">Chloroplast thylakoid membrane</location>
        <topology evidence="7">Peripheral membrane protein</topology>
    </subcellularLocation>
</comment>
<keyword evidence="2 9" id="KW-0934">Plastid</keyword>
<dbReference type="AlphaFoldDB" id="A0A650FE32"/>
<feature type="repeat" description="TPR" evidence="8">
    <location>
        <begin position="35"/>
        <end position="68"/>
    </location>
</feature>
<feature type="repeat" description="TPR 2" evidence="7">
    <location>
        <begin position="72"/>
        <end position="105"/>
    </location>
</feature>
<proteinExistence type="inferred from homology"/>
<organism evidence="9">
    <name type="scientific">Senegalia senegal</name>
    <dbReference type="NCBI Taxonomy" id="138043"/>
    <lineage>
        <taxon>Eukaryota</taxon>
        <taxon>Viridiplantae</taxon>
        <taxon>Streptophyta</taxon>
        <taxon>Embryophyta</taxon>
        <taxon>Tracheophyta</taxon>
        <taxon>Spermatophyta</taxon>
        <taxon>Magnoliopsida</taxon>
        <taxon>eudicotyledons</taxon>
        <taxon>Gunneridae</taxon>
        <taxon>Pentapetalae</taxon>
        <taxon>rosids</taxon>
        <taxon>fabids</taxon>
        <taxon>Fabales</taxon>
        <taxon>Fabaceae</taxon>
        <taxon>Caesalpinioideae</taxon>
        <taxon>mimosoid clade</taxon>
        <taxon>Acacieae</taxon>
        <taxon>Senegalia</taxon>
    </lineage>
</organism>
<dbReference type="InterPro" id="IPR051685">
    <property type="entry name" value="Ycf3/AcsC/BcsC/TPR_MFPF"/>
</dbReference>
<evidence type="ECO:0000256" key="8">
    <source>
        <dbReference type="PROSITE-ProRule" id="PRU00339"/>
    </source>
</evidence>
<evidence type="ECO:0000256" key="3">
    <source>
        <dbReference type="ARBA" id="ARBA00022737"/>
    </source>
</evidence>
<dbReference type="RefSeq" id="YP_009724420.1">
    <property type="nucleotide sequence ID" value="NC_045513.1"/>
</dbReference>
<dbReference type="Pfam" id="PF00515">
    <property type="entry name" value="TPR_1"/>
    <property type="match status" value="1"/>
</dbReference>
<name>A0A650FE32_9FABA</name>
<dbReference type="InterPro" id="IPR019734">
    <property type="entry name" value="TPR_rpt"/>
</dbReference>
<feature type="repeat" description="TPR 1" evidence="7">
    <location>
        <begin position="35"/>
        <end position="68"/>
    </location>
</feature>
<dbReference type="PROSITE" id="PS50005">
    <property type="entry name" value="TPR"/>
    <property type="match status" value="2"/>
</dbReference>
<gene>
    <name evidence="7 9" type="primary">ycf3</name>
</gene>
<sequence length="168" mass="19424">MTRSRINGNFIDKTFSIVANILLRIIPTTSGEKEAFTYYRDGMSAQSEGNYAEALQNYYEAMRLEIDPYDRRSLTDNIGLIHTSNGEHTKALEYYFRALERNPFLPQAFNNMAVICHYRGEQAIRQGDSEIAEAWFDQAAEYWKQAIALTPGNYIEAQNWLKITGRFE</sequence>
<keyword evidence="9" id="KW-0150">Chloroplast</keyword>
<dbReference type="InterPro" id="IPR022818">
    <property type="entry name" value="PSI_Ycf3_assembly"/>
</dbReference>
<reference evidence="9" key="1">
    <citation type="journal article" date="2019" name="PLoS ONE">
        <title>Complete Chloroplast Genomes of Vachellia nilotica and Senegalia senegal: Comparative Genomics and Phylogenomic Placement in a New Generic System.</title>
        <authorList>
            <person name="Asaf S."/>
            <person name="Khan A."/>
            <person name="Khan A.L."/>
            <person name="Al-Harrasi A."/>
            <person name="Al-Rawahi A."/>
        </authorList>
    </citation>
    <scope>NUCLEOTIDE SEQUENCE</scope>
</reference>
<evidence type="ECO:0000256" key="7">
    <source>
        <dbReference type="HAMAP-Rule" id="MF_00439"/>
    </source>
</evidence>
<evidence type="ECO:0000256" key="5">
    <source>
        <dbReference type="ARBA" id="ARBA00023136"/>
    </source>
</evidence>
<evidence type="ECO:0000313" key="9">
    <source>
        <dbReference type="EMBL" id="QGT77057.1"/>
    </source>
</evidence>
<dbReference type="GeneID" id="43560277"/>
<keyword evidence="1 7" id="KW-0602">Photosynthesis</keyword>
<feature type="repeat" description="TPR 3" evidence="7">
    <location>
        <begin position="120"/>
        <end position="153"/>
    </location>
</feature>
<keyword evidence="7" id="KW-0793">Thylakoid</keyword>
<geneLocation type="chloroplast" evidence="9"/>
<feature type="repeat" description="TPR" evidence="8">
    <location>
        <begin position="72"/>
        <end position="105"/>
    </location>
</feature>
<dbReference type="GO" id="GO:0015979">
    <property type="term" value="P:photosynthesis"/>
    <property type="evidence" value="ECO:0007669"/>
    <property type="project" value="UniProtKB-UniRule"/>
</dbReference>
<dbReference type="InterPro" id="IPR011990">
    <property type="entry name" value="TPR-like_helical_dom_sf"/>
</dbReference>
<keyword evidence="4 7" id="KW-0802">TPR repeat</keyword>
<dbReference type="EMBL" id="MK645903">
    <property type="protein sequence ID" value="QGT77057.1"/>
    <property type="molecule type" value="Genomic_DNA"/>
</dbReference>
<dbReference type="SMART" id="SM00028">
    <property type="entry name" value="TPR"/>
    <property type="match status" value="3"/>
</dbReference>
<evidence type="ECO:0000256" key="4">
    <source>
        <dbReference type="ARBA" id="ARBA00022803"/>
    </source>
</evidence>
<keyword evidence="3 7" id="KW-0677">Repeat</keyword>
<accession>A0A650FE32</accession>
<evidence type="ECO:0000256" key="6">
    <source>
        <dbReference type="ARBA" id="ARBA00037835"/>
    </source>
</evidence>
<dbReference type="PANTHER" id="PTHR44943">
    <property type="entry name" value="CELLULOSE SYNTHASE OPERON PROTEIN C"/>
    <property type="match status" value="1"/>
</dbReference>
<dbReference type="FunFam" id="1.25.40.10:FF:000004">
    <property type="entry name" value="Photosystem I assembly protein Ycf3"/>
    <property type="match status" value="1"/>
</dbReference>
<evidence type="ECO:0000256" key="2">
    <source>
        <dbReference type="ARBA" id="ARBA00022640"/>
    </source>
</evidence>
<dbReference type="PANTHER" id="PTHR44943:SF8">
    <property type="entry name" value="TPR REPEAT-CONTAINING PROTEIN MJ0263"/>
    <property type="match status" value="1"/>
</dbReference>
<dbReference type="SUPFAM" id="SSF48452">
    <property type="entry name" value="TPR-like"/>
    <property type="match status" value="1"/>
</dbReference>
<keyword evidence="5 7" id="KW-0472">Membrane</keyword>
<dbReference type="GO" id="GO:0009535">
    <property type="term" value="C:chloroplast thylakoid membrane"/>
    <property type="evidence" value="ECO:0007669"/>
    <property type="project" value="UniProtKB-SubCell"/>
</dbReference>
<dbReference type="NCBIfam" id="NF002725">
    <property type="entry name" value="PRK02603.1"/>
    <property type="match status" value="1"/>
</dbReference>
<evidence type="ECO:0000256" key="1">
    <source>
        <dbReference type="ARBA" id="ARBA00022531"/>
    </source>
</evidence>